<dbReference type="STRING" id="1120920.SAMN03080599_01340"/>
<sequence length="112" mass="12022">MWKKLLALSLVLILALSFAACGGDGDIAEEASAAWSEATGDQVKSAKAEKYGSGMSESHQIMAAFILKRNDRDSNLEAYKEVFLVTIVLETGEEYGMVVADGEMIFPENIGG</sequence>
<protein>
    <submittedName>
        <fullName evidence="2">Uncharacterized protein</fullName>
    </submittedName>
</protein>
<proteinExistence type="predicted"/>
<evidence type="ECO:0000313" key="3">
    <source>
        <dbReference type="Proteomes" id="UP000199208"/>
    </source>
</evidence>
<reference evidence="2 3" key="1">
    <citation type="submission" date="2016-10" db="EMBL/GenBank/DDBJ databases">
        <authorList>
            <person name="de Groot N.N."/>
        </authorList>
    </citation>
    <scope>NUCLEOTIDE SEQUENCE [LARGE SCALE GENOMIC DNA]</scope>
    <source>
        <strain evidence="2 3">DSM 2784</strain>
    </source>
</reference>
<dbReference type="RefSeq" id="WP_139159792.1">
    <property type="nucleotide sequence ID" value="NZ_FMWL01000005.1"/>
</dbReference>
<feature type="chain" id="PRO_5038705875" evidence="1">
    <location>
        <begin position="20"/>
        <end position="112"/>
    </location>
</feature>
<gene>
    <name evidence="2" type="ORF">SAMN03080599_01340</name>
</gene>
<dbReference type="AlphaFoldDB" id="A0A1G5RX75"/>
<feature type="signal peptide" evidence="1">
    <location>
        <begin position="1"/>
        <end position="19"/>
    </location>
</feature>
<keyword evidence="1" id="KW-0732">Signal</keyword>
<organism evidence="2 3">
    <name type="scientific">Acidaminobacter hydrogenoformans DSM 2784</name>
    <dbReference type="NCBI Taxonomy" id="1120920"/>
    <lineage>
        <taxon>Bacteria</taxon>
        <taxon>Bacillati</taxon>
        <taxon>Bacillota</taxon>
        <taxon>Clostridia</taxon>
        <taxon>Peptostreptococcales</taxon>
        <taxon>Acidaminobacteraceae</taxon>
        <taxon>Acidaminobacter</taxon>
    </lineage>
</organism>
<keyword evidence="3" id="KW-1185">Reference proteome</keyword>
<accession>A0A1G5RX75</accession>
<evidence type="ECO:0000313" key="2">
    <source>
        <dbReference type="EMBL" id="SCZ78606.1"/>
    </source>
</evidence>
<dbReference type="Proteomes" id="UP000199208">
    <property type="component" value="Unassembled WGS sequence"/>
</dbReference>
<evidence type="ECO:0000256" key="1">
    <source>
        <dbReference type="SAM" id="SignalP"/>
    </source>
</evidence>
<name>A0A1G5RX75_9FIRM</name>
<dbReference type="EMBL" id="FMWL01000005">
    <property type="protein sequence ID" value="SCZ78606.1"/>
    <property type="molecule type" value="Genomic_DNA"/>
</dbReference>
<dbReference type="PROSITE" id="PS51257">
    <property type="entry name" value="PROKAR_LIPOPROTEIN"/>
    <property type="match status" value="1"/>
</dbReference>